<comment type="caution">
    <text evidence="1">The sequence shown here is derived from an EMBL/GenBank/DDBJ whole genome shotgun (WGS) entry which is preliminary data.</text>
</comment>
<protein>
    <submittedName>
        <fullName evidence="1">Uncharacterized protein</fullName>
    </submittedName>
</protein>
<dbReference type="AlphaFoldDB" id="A0AAW1KN76"/>
<organism evidence="1 2">
    <name type="scientific">Popillia japonica</name>
    <name type="common">Japanese beetle</name>
    <dbReference type="NCBI Taxonomy" id="7064"/>
    <lineage>
        <taxon>Eukaryota</taxon>
        <taxon>Metazoa</taxon>
        <taxon>Ecdysozoa</taxon>
        <taxon>Arthropoda</taxon>
        <taxon>Hexapoda</taxon>
        <taxon>Insecta</taxon>
        <taxon>Pterygota</taxon>
        <taxon>Neoptera</taxon>
        <taxon>Endopterygota</taxon>
        <taxon>Coleoptera</taxon>
        <taxon>Polyphaga</taxon>
        <taxon>Scarabaeiformia</taxon>
        <taxon>Scarabaeidae</taxon>
        <taxon>Rutelinae</taxon>
        <taxon>Popillia</taxon>
    </lineage>
</organism>
<sequence>MSTEDEFTADDNVPLSVLTELWKVSLILGIEEYNVEALLGYNENRAIEDTNDMASVTNQSSDIVELDDGSDEDVEEVCNMN</sequence>
<gene>
    <name evidence="1" type="ORF">QE152_g21696</name>
</gene>
<dbReference type="EMBL" id="JASPKY010000203">
    <property type="protein sequence ID" value="KAK9721109.1"/>
    <property type="molecule type" value="Genomic_DNA"/>
</dbReference>
<dbReference type="Proteomes" id="UP001458880">
    <property type="component" value="Unassembled WGS sequence"/>
</dbReference>
<evidence type="ECO:0000313" key="1">
    <source>
        <dbReference type="EMBL" id="KAK9721109.1"/>
    </source>
</evidence>
<reference evidence="1 2" key="1">
    <citation type="journal article" date="2024" name="BMC Genomics">
        <title>De novo assembly and annotation of Popillia japonica's genome with initial clues to its potential as an invasive pest.</title>
        <authorList>
            <person name="Cucini C."/>
            <person name="Boschi S."/>
            <person name="Funari R."/>
            <person name="Cardaioli E."/>
            <person name="Iannotti N."/>
            <person name="Marturano G."/>
            <person name="Paoli F."/>
            <person name="Bruttini M."/>
            <person name="Carapelli A."/>
            <person name="Frati F."/>
            <person name="Nardi F."/>
        </authorList>
    </citation>
    <scope>NUCLEOTIDE SEQUENCE [LARGE SCALE GENOMIC DNA]</scope>
    <source>
        <strain evidence="1">DMR45628</strain>
    </source>
</reference>
<name>A0AAW1KN76_POPJA</name>
<proteinExistence type="predicted"/>
<evidence type="ECO:0000313" key="2">
    <source>
        <dbReference type="Proteomes" id="UP001458880"/>
    </source>
</evidence>
<keyword evidence="2" id="KW-1185">Reference proteome</keyword>
<accession>A0AAW1KN76</accession>